<gene>
    <name evidence="2" type="ORF">DAMO_2391</name>
</gene>
<feature type="region of interest" description="Disordered" evidence="1">
    <location>
        <begin position="20"/>
        <end position="56"/>
    </location>
</feature>
<feature type="compositionally biased region" description="Polar residues" evidence="1">
    <location>
        <begin position="41"/>
        <end position="56"/>
    </location>
</feature>
<sequence>MALRLVEDLGVAFDRAEIPETQRPLDDLEEAPSPWPWMGQPSPSVTPAPCQCNTLH</sequence>
<name>D5MIT2_METO1</name>
<dbReference type="AlphaFoldDB" id="D5MIT2"/>
<evidence type="ECO:0000313" key="2">
    <source>
        <dbReference type="EMBL" id="CBE69439.1"/>
    </source>
</evidence>
<organism evidence="2 3">
    <name type="scientific">Methylomirabilis oxygeniifera</name>
    <dbReference type="NCBI Taxonomy" id="671143"/>
    <lineage>
        <taxon>Bacteria</taxon>
        <taxon>Candidatus Methylomirabilota</taxon>
        <taxon>Candidatus Methylomirabilia</taxon>
        <taxon>Candidatus Methylomirabilales</taxon>
        <taxon>Candidatus Methylomirabilaceae</taxon>
        <taxon>Candidatus Methylomirabilis</taxon>
    </lineage>
</organism>
<proteinExistence type="predicted"/>
<dbReference type="EMBL" id="FP565575">
    <property type="protein sequence ID" value="CBE69439.1"/>
    <property type="molecule type" value="Genomic_DNA"/>
</dbReference>
<evidence type="ECO:0000256" key="1">
    <source>
        <dbReference type="SAM" id="MobiDB-lite"/>
    </source>
</evidence>
<evidence type="ECO:0000313" key="3">
    <source>
        <dbReference type="Proteomes" id="UP000006898"/>
    </source>
</evidence>
<accession>D5MIT2</accession>
<dbReference type="KEGG" id="mox:DAMO_2391"/>
<dbReference type="HOGENOM" id="CLU_3005586_0_0_0"/>
<reference evidence="2 3" key="1">
    <citation type="journal article" date="2010" name="Nature">
        <title>Nitrite-driven anaerobic methane oxidation by oxygenic bacteria.</title>
        <authorList>
            <person name="Ettwig K.F."/>
            <person name="Butler M.K."/>
            <person name="Le Paslier D."/>
            <person name="Pelletier E."/>
            <person name="Mangenot S."/>
            <person name="Kuypers M.M.M."/>
            <person name="Schreiber F."/>
            <person name="Dutilh B.E."/>
            <person name="Zedelius J."/>
            <person name="de Beer D."/>
            <person name="Gloerich J."/>
            <person name="Wessels H.J.C.T."/>
            <person name="van Allen T."/>
            <person name="Luesken F."/>
            <person name="Wu M."/>
            <person name="van de Pas-Schoonen K.T."/>
            <person name="Op den Camp H.J.M."/>
            <person name="Janssen-Megens E.M."/>
            <person name="Francoijs K-J."/>
            <person name="Stunnenberg H."/>
            <person name="Weissenbach J."/>
            <person name="Jetten M.S.M."/>
            <person name="Strous M."/>
        </authorList>
    </citation>
    <scope>NUCLEOTIDE SEQUENCE [LARGE SCALE GENOMIC DNA]</scope>
</reference>
<dbReference type="Proteomes" id="UP000006898">
    <property type="component" value="Chromosome"/>
</dbReference>
<protein>
    <submittedName>
        <fullName evidence="2">Uncharacterized protein</fullName>
    </submittedName>
</protein>